<sequence length="319" mass="32074">MNRDRTWGIATIGLASLVWGTTGTAATFASGVGPLAIGAAALGIGGLLQAAIALPALRRAGTVLRTRLRTVLIGGVAVGVYPLAFYSSMHLAGVAVGSVITLASAPLAAGLLERLVDRSPLSRWWMLAAGLGVAGSAALCESKLDGPAANIASTLAGVLLGLVAAAAYATYSWSAHRLIDSGVERSAAMGSVFGIGGALLVPVLLVTGAPLLTSTQNFAVAAYMALVTMFLGYLVFGFGLAKVSASTATTVTLMEPAVATILAVLIVGERLTPLGWIGLCVIGLALLILALAPANTAPQPQAPREGAVAPREPAVQGTW</sequence>
<feature type="transmembrane region" description="Helical" evidence="7">
    <location>
        <begin position="150"/>
        <end position="171"/>
    </location>
</feature>
<dbReference type="InterPro" id="IPR050638">
    <property type="entry name" value="AA-Vitamin_Transporters"/>
</dbReference>
<dbReference type="Pfam" id="PF00892">
    <property type="entry name" value="EamA"/>
    <property type="match status" value="2"/>
</dbReference>
<dbReference type="PANTHER" id="PTHR32322:SF2">
    <property type="entry name" value="EAMA DOMAIN-CONTAINING PROTEIN"/>
    <property type="match status" value="1"/>
</dbReference>
<dbReference type="AlphaFoldDB" id="A0A839NGX8"/>
<evidence type="ECO:0000256" key="2">
    <source>
        <dbReference type="ARBA" id="ARBA00007362"/>
    </source>
</evidence>
<feature type="transmembrane region" description="Helical" evidence="7">
    <location>
        <begin position="248"/>
        <end position="268"/>
    </location>
</feature>
<feature type="transmembrane region" description="Helical" evidence="7">
    <location>
        <begin position="192"/>
        <end position="212"/>
    </location>
</feature>
<keyword evidence="4 7" id="KW-1133">Transmembrane helix</keyword>
<feature type="transmembrane region" description="Helical" evidence="7">
    <location>
        <begin position="91"/>
        <end position="112"/>
    </location>
</feature>
<feature type="domain" description="EamA" evidence="8">
    <location>
        <begin position="156"/>
        <end position="289"/>
    </location>
</feature>
<feature type="transmembrane region" description="Helical" evidence="7">
    <location>
        <begin position="218"/>
        <end position="241"/>
    </location>
</feature>
<keyword evidence="10" id="KW-1185">Reference proteome</keyword>
<name>A0A839NGX8_9MICO</name>
<dbReference type="Gene3D" id="1.10.3730.20">
    <property type="match status" value="1"/>
</dbReference>
<dbReference type="InterPro" id="IPR037185">
    <property type="entry name" value="EmrE-like"/>
</dbReference>
<proteinExistence type="inferred from homology"/>
<feature type="domain" description="EamA" evidence="8">
    <location>
        <begin position="7"/>
        <end position="137"/>
    </location>
</feature>
<protein>
    <submittedName>
        <fullName evidence="9">DME family drug/metabolite transporter</fullName>
    </submittedName>
</protein>
<feature type="transmembrane region" description="Helical" evidence="7">
    <location>
        <begin position="274"/>
        <end position="294"/>
    </location>
</feature>
<comment type="similarity">
    <text evidence="2">Belongs to the EamA transporter family.</text>
</comment>
<keyword evidence="5 7" id="KW-0472">Membrane</keyword>
<dbReference type="Proteomes" id="UP000559182">
    <property type="component" value="Unassembled WGS sequence"/>
</dbReference>
<feature type="transmembrane region" description="Helical" evidence="7">
    <location>
        <begin position="124"/>
        <end position="144"/>
    </location>
</feature>
<dbReference type="GO" id="GO:0016020">
    <property type="term" value="C:membrane"/>
    <property type="evidence" value="ECO:0007669"/>
    <property type="project" value="UniProtKB-SubCell"/>
</dbReference>
<feature type="transmembrane region" description="Helical" evidence="7">
    <location>
        <begin position="68"/>
        <end position="85"/>
    </location>
</feature>
<evidence type="ECO:0000256" key="7">
    <source>
        <dbReference type="SAM" id="Phobius"/>
    </source>
</evidence>
<evidence type="ECO:0000256" key="3">
    <source>
        <dbReference type="ARBA" id="ARBA00022692"/>
    </source>
</evidence>
<evidence type="ECO:0000256" key="4">
    <source>
        <dbReference type="ARBA" id="ARBA00022989"/>
    </source>
</evidence>
<feature type="transmembrane region" description="Helical" evidence="7">
    <location>
        <begin position="35"/>
        <end position="56"/>
    </location>
</feature>
<organism evidence="9 10">
    <name type="scientific">Flexivirga oryzae</name>
    <dbReference type="NCBI Taxonomy" id="1794944"/>
    <lineage>
        <taxon>Bacteria</taxon>
        <taxon>Bacillati</taxon>
        <taxon>Actinomycetota</taxon>
        <taxon>Actinomycetes</taxon>
        <taxon>Micrococcales</taxon>
        <taxon>Dermacoccaceae</taxon>
        <taxon>Flexivirga</taxon>
    </lineage>
</organism>
<evidence type="ECO:0000313" key="10">
    <source>
        <dbReference type="Proteomes" id="UP000559182"/>
    </source>
</evidence>
<accession>A0A839NGX8</accession>
<dbReference type="RefSeq" id="WP_183322836.1">
    <property type="nucleotide sequence ID" value="NZ_JACHVQ010000005.1"/>
</dbReference>
<gene>
    <name evidence="9" type="ORF">FHU39_004427</name>
</gene>
<evidence type="ECO:0000313" key="9">
    <source>
        <dbReference type="EMBL" id="MBB2894385.1"/>
    </source>
</evidence>
<keyword evidence="3 7" id="KW-0812">Transmembrane</keyword>
<feature type="region of interest" description="Disordered" evidence="6">
    <location>
        <begin position="297"/>
        <end position="319"/>
    </location>
</feature>
<evidence type="ECO:0000256" key="5">
    <source>
        <dbReference type="ARBA" id="ARBA00023136"/>
    </source>
</evidence>
<dbReference type="EMBL" id="JACHVQ010000005">
    <property type="protein sequence ID" value="MBB2894385.1"/>
    <property type="molecule type" value="Genomic_DNA"/>
</dbReference>
<evidence type="ECO:0000256" key="6">
    <source>
        <dbReference type="SAM" id="MobiDB-lite"/>
    </source>
</evidence>
<dbReference type="SUPFAM" id="SSF103481">
    <property type="entry name" value="Multidrug resistance efflux transporter EmrE"/>
    <property type="match status" value="2"/>
</dbReference>
<comment type="caution">
    <text evidence="9">The sequence shown here is derived from an EMBL/GenBank/DDBJ whole genome shotgun (WGS) entry which is preliminary data.</text>
</comment>
<comment type="subcellular location">
    <subcellularLocation>
        <location evidence="1">Membrane</location>
        <topology evidence="1">Multi-pass membrane protein</topology>
    </subcellularLocation>
</comment>
<dbReference type="InterPro" id="IPR000620">
    <property type="entry name" value="EamA_dom"/>
</dbReference>
<dbReference type="PANTHER" id="PTHR32322">
    <property type="entry name" value="INNER MEMBRANE TRANSPORTER"/>
    <property type="match status" value="1"/>
</dbReference>
<evidence type="ECO:0000256" key="1">
    <source>
        <dbReference type="ARBA" id="ARBA00004141"/>
    </source>
</evidence>
<reference evidence="9 10" key="1">
    <citation type="submission" date="2020-08" db="EMBL/GenBank/DDBJ databases">
        <title>Sequencing the genomes of 1000 actinobacteria strains.</title>
        <authorList>
            <person name="Klenk H.-P."/>
        </authorList>
    </citation>
    <scope>NUCLEOTIDE SEQUENCE [LARGE SCALE GENOMIC DNA]</scope>
    <source>
        <strain evidence="9 10">DSM 105369</strain>
    </source>
</reference>
<evidence type="ECO:0000259" key="8">
    <source>
        <dbReference type="Pfam" id="PF00892"/>
    </source>
</evidence>